<keyword evidence="3" id="KW-1185">Reference proteome</keyword>
<dbReference type="RefSeq" id="WP_065726414.1">
    <property type="nucleotide sequence ID" value="NZ_CP016428.1"/>
</dbReference>
<name>A0A1B1U8K3_9BRAD</name>
<protein>
    <submittedName>
        <fullName evidence="2">Histidine kinase</fullName>
    </submittedName>
</protein>
<feature type="transmembrane region" description="Helical" evidence="1">
    <location>
        <begin position="7"/>
        <end position="29"/>
    </location>
</feature>
<reference evidence="2 3" key="1">
    <citation type="submission" date="2016-07" db="EMBL/GenBank/DDBJ databases">
        <title>Complete genome sequence of Bradyrhizobium icense LMTR 13T, a potential inoculant strain isolated from lima bean (Phaseolus lunatus) in Peru.</title>
        <authorList>
            <person name="Ormeno-Orrillo E."/>
            <person name="Duran D."/>
            <person name="Rogel M.A."/>
            <person name="Rey L."/>
            <person name="Imperial J."/>
            <person name="Ruiz-Argueso T."/>
            <person name="Martinez-Romero E."/>
        </authorList>
    </citation>
    <scope>NUCLEOTIDE SEQUENCE [LARGE SCALE GENOMIC DNA]</scope>
    <source>
        <strain evidence="2 3">LMTR 13</strain>
    </source>
</reference>
<gene>
    <name evidence="2" type="ORF">LMTR13_01695</name>
</gene>
<accession>A0A1B1U8K3</accession>
<keyword evidence="1" id="KW-1133">Transmembrane helix</keyword>
<keyword evidence="1" id="KW-0812">Transmembrane</keyword>
<keyword evidence="2" id="KW-0418">Kinase</keyword>
<evidence type="ECO:0000313" key="2">
    <source>
        <dbReference type="EMBL" id="ANV99094.1"/>
    </source>
</evidence>
<evidence type="ECO:0000313" key="3">
    <source>
        <dbReference type="Proteomes" id="UP000092839"/>
    </source>
</evidence>
<keyword evidence="2" id="KW-0808">Transferase</keyword>
<dbReference type="STRING" id="1274631.LMTR13_01695"/>
<dbReference type="AlphaFoldDB" id="A0A1B1U8K3"/>
<sequence>MPSLFRFLTVVGVIAGVIYGVIFALANFVNPSPREITVTIPADRFLKK</sequence>
<dbReference type="GO" id="GO:0016301">
    <property type="term" value="F:kinase activity"/>
    <property type="evidence" value="ECO:0007669"/>
    <property type="project" value="UniProtKB-KW"/>
</dbReference>
<organism evidence="2 3">
    <name type="scientific">Bradyrhizobium icense</name>
    <dbReference type="NCBI Taxonomy" id="1274631"/>
    <lineage>
        <taxon>Bacteria</taxon>
        <taxon>Pseudomonadati</taxon>
        <taxon>Pseudomonadota</taxon>
        <taxon>Alphaproteobacteria</taxon>
        <taxon>Hyphomicrobiales</taxon>
        <taxon>Nitrobacteraceae</taxon>
        <taxon>Bradyrhizobium</taxon>
    </lineage>
</organism>
<proteinExistence type="predicted"/>
<evidence type="ECO:0000256" key="1">
    <source>
        <dbReference type="SAM" id="Phobius"/>
    </source>
</evidence>
<dbReference type="Proteomes" id="UP000092839">
    <property type="component" value="Chromosome"/>
</dbReference>
<keyword evidence="1" id="KW-0472">Membrane</keyword>
<dbReference type="EMBL" id="CP016428">
    <property type="protein sequence ID" value="ANV99094.1"/>
    <property type="molecule type" value="Genomic_DNA"/>
</dbReference>
<dbReference type="KEGG" id="bic:LMTR13_01695"/>